<proteinExistence type="predicted"/>
<dbReference type="RefSeq" id="WP_059315882.1">
    <property type="nucleotide sequence ID" value="NZ_CP013987.1"/>
</dbReference>
<dbReference type="EMBL" id="CP013987">
    <property type="protein sequence ID" value="ALZ85763.1"/>
    <property type="molecule type" value="Genomic_DNA"/>
</dbReference>
<gene>
    <name evidence="2" type="ORF">APT59_16700</name>
</gene>
<dbReference type="Proteomes" id="UP000064137">
    <property type="component" value="Chromosome"/>
</dbReference>
<organism evidence="2 3">
    <name type="scientific">Pseudomonas oryzihabitans</name>
    <dbReference type="NCBI Taxonomy" id="47885"/>
    <lineage>
        <taxon>Bacteria</taxon>
        <taxon>Pseudomonadati</taxon>
        <taxon>Pseudomonadota</taxon>
        <taxon>Gammaproteobacteria</taxon>
        <taxon>Pseudomonadales</taxon>
        <taxon>Pseudomonadaceae</taxon>
        <taxon>Pseudomonas</taxon>
    </lineage>
</organism>
<dbReference type="OrthoDB" id="9767863at2"/>
<dbReference type="AlphaFoldDB" id="A0A0U4WSL5"/>
<dbReference type="KEGG" id="por:APT59_16700"/>
<reference evidence="2 3" key="1">
    <citation type="submission" date="2016-01" db="EMBL/GenBank/DDBJ databases">
        <title>Annotation of Pseudomonas oryzihabitans USDA-ARS-USMARC-56511.</title>
        <authorList>
            <person name="Harhay G.P."/>
            <person name="Harhay D.M."/>
            <person name="Smith T.P.L."/>
            <person name="Bono J.L."/>
            <person name="Heaton M.P."/>
            <person name="Clawson M.L."/>
            <person name="Chitko-Mckown C.G."/>
            <person name="Capik S.F."/>
            <person name="DeDonder K.D."/>
            <person name="Apley M.D."/>
            <person name="Lubbers B.V."/>
            <person name="White B.J."/>
            <person name="Larson R.L."/>
        </authorList>
    </citation>
    <scope>NUCLEOTIDE SEQUENCE [LARGE SCALE GENOMIC DNA]</scope>
    <source>
        <strain evidence="2 3">USDA-ARS-USMARC-56511</strain>
    </source>
</reference>
<evidence type="ECO:0000259" key="1">
    <source>
        <dbReference type="Pfam" id="PF19040"/>
    </source>
</evidence>
<feature type="domain" description="SGNH" evidence="1">
    <location>
        <begin position="3"/>
        <end position="44"/>
    </location>
</feature>
<name>A0A0U4WSL5_9PSED</name>
<evidence type="ECO:0000313" key="2">
    <source>
        <dbReference type="EMBL" id="ALZ85763.1"/>
    </source>
</evidence>
<dbReference type="Pfam" id="PF19040">
    <property type="entry name" value="SGNH"/>
    <property type="match status" value="1"/>
</dbReference>
<evidence type="ECO:0000313" key="3">
    <source>
        <dbReference type="Proteomes" id="UP000064137"/>
    </source>
</evidence>
<protein>
    <recommendedName>
        <fullName evidence="1">SGNH domain-containing protein</fullName>
    </recommendedName>
</protein>
<accession>A0A0U4WSL5</accession>
<sequence>MTLDPEAITCDAQRRHSALDGTPLYQDGNHLNVSGSRLVGERLLERGDNLLQADSAPAEREAKAIRQAASG</sequence>
<dbReference type="InterPro" id="IPR043968">
    <property type="entry name" value="SGNH"/>
</dbReference>